<keyword evidence="2" id="KW-0472">Membrane</keyword>
<evidence type="ECO:0000313" key="4">
    <source>
        <dbReference type="EMBL" id="MEJ2889096.1"/>
    </source>
</evidence>
<protein>
    <recommendedName>
        <fullName evidence="6">Lipoprotein</fullName>
    </recommendedName>
</protein>
<accession>A0ABU8NBQ2</accession>
<keyword evidence="2" id="KW-0812">Transmembrane</keyword>
<evidence type="ECO:0008006" key="6">
    <source>
        <dbReference type="Google" id="ProtNLM"/>
    </source>
</evidence>
<comment type="caution">
    <text evidence="4">The sequence shown here is derived from an EMBL/GenBank/DDBJ whole genome shotgun (WGS) entry which is preliminary data.</text>
</comment>
<feature type="region of interest" description="Disordered" evidence="1">
    <location>
        <begin position="158"/>
        <end position="195"/>
    </location>
</feature>
<evidence type="ECO:0000256" key="3">
    <source>
        <dbReference type="SAM" id="SignalP"/>
    </source>
</evidence>
<dbReference type="PROSITE" id="PS51257">
    <property type="entry name" value="PROKAR_LIPOPROTEIN"/>
    <property type="match status" value="1"/>
</dbReference>
<feature type="chain" id="PRO_5046552544" description="Lipoprotein" evidence="3">
    <location>
        <begin position="21"/>
        <end position="195"/>
    </location>
</feature>
<gene>
    <name evidence="4" type="ORF">WCD41_21730</name>
</gene>
<feature type="transmembrane region" description="Helical" evidence="2">
    <location>
        <begin position="130"/>
        <end position="153"/>
    </location>
</feature>
<evidence type="ECO:0000256" key="2">
    <source>
        <dbReference type="SAM" id="Phobius"/>
    </source>
</evidence>
<keyword evidence="2" id="KW-1133">Transmembrane helix</keyword>
<dbReference type="EMBL" id="JBBEGL010000006">
    <property type="protein sequence ID" value="MEJ2889096.1"/>
    <property type="molecule type" value="Genomic_DNA"/>
</dbReference>
<evidence type="ECO:0000313" key="5">
    <source>
        <dbReference type="Proteomes" id="UP001370100"/>
    </source>
</evidence>
<reference evidence="4 5" key="1">
    <citation type="submission" date="2024-03" db="EMBL/GenBank/DDBJ databases">
        <title>Actinomycetospora sp. OC33-EN06, a novel actinomycete isolated from wild orchid (Aerides multiflora).</title>
        <authorList>
            <person name="Suriyachadkun C."/>
        </authorList>
    </citation>
    <scope>NUCLEOTIDE SEQUENCE [LARGE SCALE GENOMIC DNA]</scope>
    <source>
        <strain evidence="4 5">OC33-EN06</strain>
    </source>
</reference>
<feature type="compositionally biased region" description="Pro residues" evidence="1">
    <location>
        <begin position="165"/>
        <end position="189"/>
    </location>
</feature>
<feature type="signal peptide" evidence="3">
    <location>
        <begin position="1"/>
        <end position="20"/>
    </location>
</feature>
<dbReference type="Proteomes" id="UP001370100">
    <property type="component" value="Unassembled WGS sequence"/>
</dbReference>
<evidence type="ECO:0000256" key="1">
    <source>
        <dbReference type="SAM" id="MobiDB-lite"/>
    </source>
</evidence>
<organism evidence="4 5">
    <name type="scientific">Actinomycetospora aeridis</name>
    <dbReference type="NCBI Taxonomy" id="3129231"/>
    <lineage>
        <taxon>Bacteria</taxon>
        <taxon>Bacillati</taxon>
        <taxon>Actinomycetota</taxon>
        <taxon>Actinomycetes</taxon>
        <taxon>Pseudonocardiales</taxon>
        <taxon>Pseudonocardiaceae</taxon>
        <taxon>Actinomycetospora</taxon>
    </lineage>
</organism>
<proteinExistence type="predicted"/>
<keyword evidence="3" id="KW-0732">Signal</keyword>
<dbReference type="RefSeq" id="WP_337716323.1">
    <property type="nucleotide sequence ID" value="NZ_JBBEGL010000006.1"/>
</dbReference>
<name>A0ABU8NBQ2_9PSEU</name>
<keyword evidence="5" id="KW-1185">Reference proteome</keyword>
<sequence>MVLRRAAALVVLLLTLGGCAALGETLALSGRLADDGFADPTVSASAGTGGDQVVVRSTGHARLAPDAAVGRAVEITWRTFPRRLDGITASVGGRSASATAAELTARLGPRDPALDAAGLGGDVRSGFRSAAIAVGVVGLVIAVVVTVIVVVLVRRSRRQRTAVGPPGPPGPPPWGPPGPPPAWGPPPGRPPRRGP</sequence>